<proteinExistence type="predicted"/>
<evidence type="ECO:0000313" key="2">
    <source>
        <dbReference type="EMBL" id="KAJ3032814.1"/>
    </source>
</evidence>
<sequence>MSRRTSNTGQPTDAYRTLLSQIGHLQEKASNRGALINLVEIAANILPKTPRSKSISASLRSRADIRNALDLLVQAGTLDSHELRYKTKPATLARGQATGDEEEEEIEIDGEGQFVRVERGYGFRHPLENMVKERKKSGLSAEDAVEEVVGVALKMLETYQASKKTDAKGKGRADVKNVARAAEVKDAPSGRIGSGSGRKRKEPSLEVVDLASMGSPALNTRRRSDPPAGHTRSKDHSPEDLNLPTSTPSKSTKTPKKEKQTPSASTNIDTPKRRGRPPNSTTTTDTSPKTPPTR</sequence>
<organism evidence="2 3">
    <name type="scientific">Rhizophlyctis rosea</name>
    <dbReference type="NCBI Taxonomy" id="64517"/>
    <lineage>
        <taxon>Eukaryota</taxon>
        <taxon>Fungi</taxon>
        <taxon>Fungi incertae sedis</taxon>
        <taxon>Chytridiomycota</taxon>
        <taxon>Chytridiomycota incertae sedis</taxon>
        <taxon>Chytridiomycetes</taxon>
        <taxon>Rhizophlyctidales</taxon>
        <taxon>Rhizophlyctidaceae</taxon>
        <taxon>Rhizophlyctis</taxon>
    </lineage>
</organism>
<comment type="caution">
    <text evidence="2">The sequence shown here is derived from an EMBL/GenBank/DDBJ whole genome shotgun (WGS) entry which is preliminary data.</text>
</comment>
<feature type="compositionally biased region" description="Basic and acidic residues" evidence="1">
    <location>
        <begin position="163"/>
        <end position="188"/>
    </location>
</feature>
<dbReference type="EMBL" id="JADGJD010002392">
    <property type="protein sequence ID" value="KAJ3032814.1"/>
    <property type="molecule type" value="Genomic_DNA"/>
</dbReference>
<evidence type="ECO:0000256" key="1">
    <source>
        <dbReference type="SAM" id="MobiDB-lite"/>
    </source>
</evidence>
<protein>
    <submittedName>
        <fullName evidence="2">Uncharacterized protein</fullName>
    </submittedName>
</protein>
<name>A0AAD5S272_9FUNG</name>
<dbReference type="AlphaFoldDB" id="A0AAD5S272"/>
<feature type="region of interest" description="Disordered" evidence="1">
    <location>
        <begin position="162"/>
        <end position="294"/>
    </location>
</feature>
<accession>A0AAD5S272</accession>
<reference evidence="2" key="1">
    <citation type="submission" date="2020-05" db="EMBL/GenBank/DDBJ databases">
        <title>Phylogenomic resolution of chytrid fungi.</title>
        <authorList>
            <person name="Stajich J.E."/>
            <person name="Amses K."/>
            <person name="Simmons R."/>
            <person name="Seto K."/>
            <person name="Myers J."/>
            <person name="Bonds A."/>
            <person name="Quandt C.A."/>
            <person name="Barry K."/>
            <person name="Liu P."/>
            <person name="Grigoriev I."/>
            <person name="Longcore J.E."/>
            <person name="James T.Y."/>
        </authorList>
    </citation>
    <scope>NUCLEOTIDE SEQUENCE</scope>
    <source>
        <strain evidence="2">JEL0318</strain>
    </source>
</reference>
<feature type="compositionally biased region" description="Low complexity" evidence="1">
    <location>
        <begin position="277"/>
        <end position="288"/>
    </location>
</feature>
<evidence type="ECO:0000313" key="3">
    <source>
        <dbReference type="Proteomes" id="UP001212841"/>
    </source>
</evidence>
<keyword evidence="3" id="KW-1185">Reference proteome</keyword>
<dbReference type="Proteomes" id="UP001212841">
    <property type="component" value="Unassembled WGS sequence"/>
</dbReference>
<gene>
    <name evidence="2" type="ORF">HK097_005067</name>
</gene>
<feature type="non-terminal residue" evidence="2">
    <location>
        <position position="294"/>
    </location>
</feature>